<feature type="domain" description="FecR protein" evidence="2">
    <location>
        <begin position="59"/>
        <end position="155"/>
    </location>
</feature>
<accession>A0ABU9UBF5</accession>
<gene>
    <name evidence="3" type="ORF">WKV44_05530</name>
</gene>
<dbReference type="Proteomes" id="UP001466331">
    <property type="component" value="Unassembled WGS sequence"/>
</dbReference>
<evidence type="ECO:0000313" key="4">
    <source>
        <dbReference type="Proteomes" id="UP001466331"/>
    </source>
</evidence>
<evidence type="ECO:0000256" key="1">
    <source>
        <dbReference type="SAM" id="MobiDB-lite"/>
    </source>
</evidence>
<evidence type="ECO:0000259" key="2">
    <source>
        <dbReference type="Pfam" id="PF04773"/>
    </source>
</evidence>
<evidence type="ECO:0000313" key="3">
    <source>
        <dbReference type="EMBL" id="MEM5947996.1"/>
    </source>
</evidence>
<comment type="caution">
    <text evidence="3">The sequence shown here is derived from an EMBL/GenBank/DDBJ whole genome shotgun (WGS) entry which is preliminary data.</text>
</comment>
<proteinExistence type="predicted"/>
<dbReference type="RefSeq" id="WP_420069442.1">
    <property type="nucleotide sequence ID" value="NZ_JBCHKQ010000002.1"/>
</dbReference>
<dbReference type="EMBL" id="JBCHKQ010000002">
    <property type="protein sequence ID" value="MEM5947996.1"/>
    <property type="molecule type" value="Genomic_DNA"/>
</dbReference>
<dbReference type="InterPro" id="IPR006860">
    <property type="entry name" value="FecR"/>
</dbReference>
<feature type="compositionally biased region" description="Basic and acidic residues" evidence="1">
    <location>
        <begin position="211"/>
        <end position="223"/>
    </location>
</feature>
<sequence>MRKLFILLIVFAVLFPVFSQEVTAVLEYFDDPAELEITDADGFTVEGIYFGMPISEGETIKTYNSSAELSLDPNGTIIKLAPNTTFSVTTLQKEDGQENSFNIAQGKMRAVAAKVKKGGYRISTPTAVCGVRGTDFGINVVPGQEESLFVREGLVAFSKGGEEIEVGAGQIANALAETFSAVQMSAEQLSQLYSDLDFNVLNPDDVPQAEPAKDEAENNKTEDTSAADTGDMGQQTTANKEETGGAEPQEAAQENPFMEWLRNAVGLEVGSVTIDGQTYSKAILQPVIALGKFKASLYLPIIYTRDMFDLNDWYRPKGNNEWSFGSDYDWGKEPVNGLADFFADLALKIRYIEYGKQRDPFFFKVGNIEGVTTGHGILMNNYTNNTEFPAVRRVGLNLGIDSGKVGTELILNDLAEPEIFGGRLYVRPAAPTFKAAIGLTAIADIDPAGDISSDTTDPVSKAALETDPIFLNLALDLDIPAFETELASLIFFSDVGGMLPFIRNSYGGIQAGFSTSSLVYQKSSTEAELRNYGFTAGLFGNIAIMTYRLEYRYFTGTFKNGFYGPDYERKRAEYAKELVSYLMDSSNPDFHNTTMGIYGNAGFNIADKVTFNAGYFWPWALDSNGNVLTSDEDELNMGLILEKGLVPVPRLEDISAAFYYTRTHFIPTILQKGDFKGTGLFDANTVFRGEIIWAAAPTLDIVTIVTTNIIRNSDGSIAYDDNGAPKWAPSISIESRVHF</sequence>
<dbReference type="Gene3D" id="2.60.120.1440">
    <property type="match status" value="1"/>
</dbReference>
<protein>
    <submittedName>
        <fullName evidence="3">FecR family protein</fullName>
    </submittedName>
</protein>
<dbReference type="Pfam" id="PF04773">
    <property type="entry name" value="FecR"/>
    <property type="match status" value="1"/>
</dbReference>
<feature type="compositionally biased region" description="Polar residues" evidence="1">
    <location>
        <begin position="224"/>
        <end position="238"/>
    </location>
</feature>
<feature type="region of interest" description="Disordered" evidence="1">
    <location>
        <begin position="203"/>
        <end position="252"/>
    </location>
</feature>
<reference evidence="3 4" key="1">
    <citation type="submission" date="2024-03" db="EMBL/GenBank/DDBJ databases">
        <title>Ignisphaera cupida sp. nov., a hyperthermophilic hydrolytic archaeon from a hot spring of Kamchatka, and proposal of Ignisphaeraceae fam. nov.</title>
        <authorList>
            <person name="Podosokorskaya O.A."/>
            <person name="Elcheninov A.G."/>
            <person name="Maltseva A.I."/>
            <person name="Zayulina K.S."/>
            <person name="Novikov A."/>
            <person name="Merkel A.Y."/>
        </authorList>
    </citation>
    <scope>NUCLEOTIDE SEQUENCE [LARGE SCALE GENOMIC DNA]</scope>
    <source>
        <strain evidence="3 4">38H-sp</strain>
    </source>
</reference>
<keyword evidence="4" id="KW-1185">Reference proteome</keyword>
<name>A0ABU9UBF5_9SPIR</name>
<dbReference type="PANTHER" id="PTHR38731:SF1">
    <property type="entry name" value="FECR PROTEIN DOMAIN-CONTAINING PROTEIN"/>
    <property type="match status" value="1"/>
</dbReference>
<dbReference type="PANTHER" id="PTHR38731">
    <property type="entry name" value="LIPL45-RELATED LIPOPROTEIN-RELATED"/>
    <property type="match status" value="1"/>
</dbReference>
<organism evidence="3 4">
    <name type="scientific">Rarispira pelagica</name>
    <dbReference type="NCBI Taxonomy" id="3141764"/>
    <lineage>
        <taxon>Bacteria</taxon>
        <taxon>Pseudomonadati</taxon>
        <taxon>Spirochaetota</taxon>
        <taxon>Spirochaetia</taxon>
        <taxon>Winmispirales</taxon>
        <taxon>Winmispiraceae</taxon>
        <taxon>Rarispira</taxon>
    </lineage>
</organism>